<reference evidence="2" key="1">
    <citation type="journal article" date="2020" name="Stud. Mycol.">
        <title>101 Dothideomycetes genomes: a test case for predicting lifestyles and emergence of pathogens.</title>
        <authorList>
            <person name="Haridas S."/>
            <person name="Albert R."/>
            <person name="Binder M."/>
            <person name="Bloem J."/>
            <person name="Labutti K."/>
            <person name="Salamov A."/>
            <person name="Andreopoulos B."/>
            <person name="Baker S."/>
            <person name="Barry K."/>
            <person name="Bills G."/>
            <person name="Bluhm B."/>
            <person name="Cannon C."/>
            <person name="Castanera R."/>
            <person name="Culley D."/>
            <person name="Daum C."/>
            <person name="Ezra D."/>
            <person name="Gonzalez J."/>
            <person name="Henrissat B."/>
            <person name="Kuo A."/>
            <person name="Liang C."/>
            <person name="Lipzen A."/>
            <person name="Lutzoni F."/>
            <person name="Magnuson J."/>
            <person name="Mondo S."/>
            <person name="Nolan M."/>
            <person name="Ohm R."/>
            <person name="Pangilinan J."/>
            <person name="Park H.-J."/>
            <person name="Ramirez L."/>
            <person name="Alfaro M."/>
            <person name="Sun H."/>
            <person name="Tritt A."/>
            <person name="Yoshinaga Y."/>
            <person name="Zwiers L.-H."/>
            <person name="Turgeon B."/>
            <person name="Goodwin S."/>
            <person name="Spatafora J."/>
            <person name="Crous P."/>
            <person name="Grigoriev I."/>
        </authorList>
    </citation>
    <scope>NUCLEOTIDE SEQUENCE</scope>
    <source>
        <strain evidence="2">CBS 473.64</strain>
    </source>
</reference>
<dbReference type="Gene3D" id="3.40.50.1820">
    <property type="entry name" value="alpha/beta hydrolase"/>
    <property type="match status" value="1"/>
</dbReference>
<name>A0A6A6RQ08_9PLEO</name>
<evidence type="ECO:0000259" key="1">
    <source>
        <dbReference type="Pfam" id="PF00135"/>
    </source>
</evidence>
<proteinExistence type="predicted"/>
<dbReference type="PANTHER" id="PTHR43142:SF11">
    <property type="entry name" value="CARBOXYLIC ESTER HYDROLASE"/>
    <property type="match status" value="1"/>
</dbReference>
<protein>
    <submittedName>
        <fullName evidence="2">Carboxylesteras-like protein</fullName>
    </submittedName>
</protein>
<sequence length="544" mass="58789">MTTLFKHSDLGEVKGSSVDGAVQFLGLKYASLENRFAAPQLHTSSASGSIDASKYGAPPISPIGAVHNEFNFIQHSLPLPEVPDHSDTEGLNLNITVPLSKDGSIQSNAKLPVYVFIHGGGFAVGSGWYPHYNPAPLVKLSVEKGKPVIGITINYRLGVPGFLTSAELRKAGYKANNGFHDQRTALQWIKKYISGFGGDPDEITTVGESAGGLSVTMFLLSKEPLMKRCLSTGGAVLLFKPIPEAVTEAAYKSVIEAFGLADKSPEERVKALLNLPIDDLWQKVPLGTPLIPYVDGETVPGEPSFLSVSSQQDDPSFPIPGRKWCSALMIGDSKLDASILAYMGLDTKNPGIASKFIDSVNTTLSAHPEAATQLFSSYAITPSTPDEEALLSIVRFATEISFYAPTRAFATGWPQTEGNKIFLYHFNEGIPWEGRFKGEAGHILDVSFLFQNYNELLSEEQRAVARQFGEDFIEFVNGGDPWPPVEGGKLGARVYGPSSDGVTAKYVADGKPEEVGRSERILKLGEAVGFDTIMAVFQNFFQGR</sequence>
<dbReference type="OrthoDB" id="3200163at2759"/>
<evidence type="ECO:0000313" key="3">
    <source>
        <dbReference type="Proteomes" id="UP000799753"/>
    </source>
</evidence>
<dbReference type="AlphaFoldDB" id="A0A6A6RQ08"/>
<dbReference type="InterPro" id="IPR002018">
    <property type="entry name" value="CarbesteraseB"/>
</dbReference>
<keyword evidence="3" id="KW-1185">Reference proteome</keyword>
<accession>A0A6A6RQ08</accession>
<dbReference type="InterPro" id="IPR029058">
    <property type="entry name" value="AB_hydrolase_fold"/>
</dbReference>
<evidence type="ECO:0000313" key="2">
    <source>
        <dbReference type="EMBL" id="KAF2636651.1"/>
    </source>
</evidence>
<dbReference type="Pfam" id="PF00135">
    <property type="entry name" value="COesterase"/>
    <property type="match status" value="1"/>
</dbReference>
<dbReference type="Proteomes" id="UP000799753">
    <property type="component" value="Unassembled WGS sequence"/>
</dbReference>
<feature type="domain" description="Carboxylesterase type B" evidence="1">
    <location>
        <begin position="10"/>
        <end position="483"/>
    </location>
</feature>
<dbReference type="PANTHER" id="PTHR43142">
    <property type="entry name" value="CARBOXYLIC ESTER HYDROLASE"/>
    <property type="match status" value="1"/>
</dbReference>
<organism evidence="2 3">
    <name type="scientific">Massarina eburnea CBS 473.64</name>
    <dbReference type="NCBI Taxonomy" id="1395130"/>
    <lineage>
        <taxon>Eukaryota</taxon>
        <taxon>Fungi</taxon>
        <taxon>Dikarya</taxon>
        <taxon>Ascomycota</taxon>
        <taxon>Pezizomycotina</taxon>
        <taxon>Dothideomycetes</taxon>
        <taxon>Pleosporomycetidae</taxon>
        <taxon>Pleosporales</taxon>
        <taxon>Massarineae</taxon>
        <taxon>Massarinaceae</taxon>
        <taxon>Massarina</taxon>
    </lineage>
</organism>
<gene>
    <name evidence="2" type="ORF">P280DRAFT_459543</name>
</gene>
<dbReference type="SUPFAM" id="SSF53474">
    <property type="entry name" value="alpha/beta-Hydrolases"/>
    <property type="match status" value="1"/>
</dbReference>
<dbReference type="EMBL" id="MU006797">
    <property type="protein sequence ID" value="KAF2636651.1"/>
    <property type="molecule type" value="Genomic_DNA"/>
</dbReference>